<name>A0AA39UFN9_9AGAR</name>
<keyword evidence="2" id="KW-1185">Reference proteome</keyword>
<reference evidence="1" key="1">
    <citation type="submission" date="2023-06" db="EMBL/GenBank/DDBJ databases">
        <authorList>
            <consortium name="Lawrence Berkeley National Laboratory"/>
            <person name="Ahrendt S."/>
            <person name="Sahu N."/>
            <person name="Indic B."/>
            <person name="Wong-Bajracharya J."/>
            <person name="Merenyi Z."/>
            <person name="Ke H.-M."/>
            <person name="Monk M."/>
            <person name="Kocsube S."/>
            <person name="Drula E."/>
            <person name="Lipzen A."/>
            <person name="Balint B."/>
            <person name="Henrissat B."/>
            <person name="Andreopoulos B."/>
            <person name="Martin F.M."/>
            <person name="Harder C.B."/>
            <person name="Rigling D."/>
            <person name="Ford K.L."/>
            <person name="Foster G.D."/>
            <person name="Pangilinan J."/>
            <person name="Papanicolaou A."/>
            <person name="Barry K."/>
            <person name="LaButti K."/>
            <person name="Viragh M."/>
            <person name="Koriabine M."/>
            <person name="Yan M."/>
            <person name="Riley R."/>
            <person name="Champramary S."/>
            <person name="Plett K.L."/>
            <person name="Tsai I.J."/>
            <person name="Slot J."/>
            <person name="Sipos G."/>
            <person name="Plett J."/>
            <person name="Nagy L.G."/>
            <person name="Grigoriev I.V."/>
        </authorList>
    </citation>
    <scope>NUCLEOTIDE SEQUENCE</scope>
    <source>
        <strain evidence="1">HWK02</strain>
    </source>
</reference>
<dbReference type="Proteomes" id="UP001175228">
    <property type="component" value="Unassembled WGS sequence"/>
</dbReference>
<dbReference type="AlphaFoldDB" id="A0AA39UFN9"/>
<evidence type="ECO:0000313" key="1">
    <source>
        <dbReference type="EMBL" id="KAK0476925.1"/>
    </source>
</evidence>
<dbReference type="EMBL" id="JAUEPU010000118">
    <property type="protein sequence ID" value="KAK0476925.1"/>
    <property type="molecule type" value="Genomic_DNA"/>
</dbReference>
<evidence type="ECO:0008006" key="3">
    <source>
        <dbReference type="Google" id="ProtNLM"/>
    </source>
</evidence>
<comment type="caution">
    <text evidence="1">The sequence shown here is derived from an EMBL/GenBank/DDBJ whole genome shotgun (WGS) entry which is preliminary data.</text>
</comment>
<evidence type="ECO:0000313" key="2">
    <source>
        <dbReference type="Proteomes" id="UP001175228"/>
    </source>
</evidence>
<sequence>MANNSIKLHPYFLLPQITISAYAETGREESSIVVPLQRAYTGREPITSSLADTPCATLGVQGLLDQLNTTLRTSYSLDNSFLSSLLEDCIKDGHDFGLAYSRLRRIWYTDDWSIIQDVLWRWRDEDDKKRQKALVGNRIVNPTLPPRRVWDLYSNRVVPWWLMPTDPVYILGGWPRPISHAWMDEKDRTILMCCTSFSPLDIQSGLLDSHILPIIDSALQHATRECLADDLFIQSDFRARRFA</sequence>
<organism evidence="1 2">
    <name type="scientific">Armillaria luteobubalina</name>
    <dbReference type="NCBI Taxonomy" id="153913"/>
    <lineage>
        <taxon>Eukaryota</taxon>
        <taxon>Fungi</taxon>
        <taxon>Dikarya</taxon>
        <taxon>Basidiomycota</taxon>
        <taxon>Agaricomycotina</taxon>
        <taxon>Agaricomycetes</taxon>
        <taxon>Agaricomycetidae</taxon>
        <taxon>Agaricales</taxon>
        <taxon>Marasmiineae</taxon>
        <taxon>Physalacriaceae</taxon>
        <taxon>Armillaria</taxon>
    </lineage>
</organism>
<proteinExistence type="predicted"/>
<gene>
    <name evidence="1" type="ORF">EDD18DRAFT_1381334</name>
</gene>
<accession>A0AA39UFN9</accession>
<protein>
    <recommendedName>
        <fullName evidence="3">Heterokaryon incompatibility domain-containing protein</fullName>
    </recommendedName>
</protein>